<dbReference type="Proteomes" id="UP000826656">
    <property type="component" value="Unassembled WGS sequence"/>
</dbReference>
<dbReference type="Gene3D" id="3.30.559.10">
    <property type="entry name" value="Chloramphenicol acetyltransferase-like domain"/>
    <property type="match status" value="1"/>
</dbReference>
<evidence type="ECO:0000313" key="2">
    <source>
        <dbReference type="Proteomes" id="UP000826656"/>
    </source>
</evidence>
<dbReference type="Pfam" id="PF02458">
    <property type="entry name" value="Transferase"/>
    <property type="match status" value="1"/>
</dbReference>
<protein>
    <submittedName>
        <fullName evidence="1">Uncharacterized protein</fullName>
    </submittedName>
</protein>
<name>A0ABQ7TVS3_SOLTU</name>
<comment type="caution">
    <text evidence="1">The sequence shown here is derived from an EMBL/GenBank/DDBJ whole genome shotgun (WGS) entry which is preliminary data.</text>
</comment>
<organism evidence="1 2">
    <name type="scientific">Solanum tuberosum</name>
    <name type="common">Potato</name>
    <dbReference type="NCBI Taxonomy" id="4113"/>
    <lineage>
        <taxon>Eukaryota</taxon>
        <taxon>Viridiplantae</taxon>
        <taxon>Streptophyta</taxon>
        <taxon>Embryophyta</taxon>
        <taxon>Tracheophyta</taxon>
        <taxon>Spermatophyta</taxon>
        <taxon>Magnoliopsida</taxon>
        <taxon>eudicotyledons</taxon>
        <taxon>Gunneridae</taxon>
        <taxon>Pentapetalae</taxon>
        <taxon>asterids</taxon>
        <taxon>lamiids</taxon>
        <taxon>Solanales</taxon>
        <taxon>Solanaceae</taxon>
        <taxon>Solanoideae</taxon>
        <taxon>Solaneae</taxon>
        <taxon>Solanum</taxon>
    </lineage>
</organism>
<dbReference type="EMBL" id="JAIVGD010000028">
    <property type="protein sequence ID" value="KAH0738615.1"/>
    <property type="molecule type" value="Genomic_DNA"/>
</dbReference>
<evidence type="ECO:0000313" key="1">
    <source>
        <dbReference type="EMBL" id="KAH0738615.1"/>
    </source>
</evidence>
<dbReference type="InterPro" id="IPR023213">
    <property type="entry name" value="CAT-like_dom_sf"/>
</dbReference>
<keyword evidence="2" id="KW-1185">Reference proteome</keyword>
<accession>A0ABQ7TVS3</accession>
<proteinExistence type="predicted"/>
<gene>
    <name evidence="1" type="ORF">KY290_037320</name>
</gene>
<reference evidence="1 2" key="1">
    <citation type="journal article" date="2021" name="bioRxiv">
        <title>Chromosome-scale and haplotype-resolved genome assembly of a tetraploid potato cultivar.</title>
        <authorList>
            <person name="Sun H."/>
            <person name="Jiao W.-B."/>
            <person name="Krause K."/>
            <person name="Campoy J.A."/>
            <person name="Goel M."/>
            <person name="Folz-Donahue K."/>
            <person name="Kukat C."/>
            <person name="Huettel B."/>
            <person name="Schneeberger K."/>
        </authorList>
    </citation>
    <scope>NUCLEOTIDE SEQUENCE [LARGE SCALE GENOMIC DNA]</scope>
    <source>
        <strain evidence="1">SolTubOtavaFocal</strain>
        <tissue evidence="1">Leaves</tissue>
    </source>
</reference>
<sequence>MESSYGDFISHTWTSRDSSFVFPINLRGKSKLSLEHAQGNFYVTVASTLEANEMRRELHKFVNSIGSTTRNTSLSIGKECVDAIMSMSINCGTKIINKFVQGDAIDIYSSTSWCRFPWYEADFV</sequence>